<protein>
    <submittedName>
        <fullName evidence="3">Nitrogenase subunit NifH</fullName>
    </submittedName>
</protein>
<dbReference type="KEGG" id="rmu:RMDY18_07990"/>
<keyword evidence="4" id="KW-1185">Reference proteome</keyword>
<feature type="region of interest" description="Disordered" evidence="1">
    <location>
        <begin position="94"/>
        <end position="116"/>
    </location>
</feature>
<proteinExistence type="predicted"/>
<feature type="compositionally biased region" description="Gly residues" evidence="1">
    <location>
        <begin position="300"/>
        <end position="323"/>
    </location>
</feature>
<dbReference type="Proteomes" id="UP000001883">
    <property type="component" value="Chromosome"/>
</dbReference>
<feature type="domain" description="DUF6318" evidence="2">
    <location>
        <begin position="130"/>
        <end position="284"/>
    </location>
</feature>
<dbReference type="STRING" id="680646.RMDY18_07990"/>
<dbReference type="HOGENOM" id="CLU_071295_1_0_11"/>
<name>D2NSK5_ROTMD</name>
<reference evidence="3 4" key="3">
    <citation type="journal article" date="2010" name="Sequencing">
        <title>Complete Genome Sequence of Rothia mucilaginosa DY-18: A Clinical Isolate with Dense Meshwork-Like Structures from a Persistent Apical Periodontitis Lesion.</title>
        <authorList>
            <person name="Yamane K."/>
            <person name="Nambu T."/>
            <person name="Yamanaka T."/>
            <person name="Mashimo C."/>
            <person name="Sugimori C."/>
            <person name="Leung K.-P."/>
            <person name="Fukushima H."/>
        </authorList>
    </citation>
    <scope>NUCLEOTIDE SEQUENCE [LARGE SCALE GENOMIC DNA]</scope>
    <source>
        <strain evidence="3 4">DY-18</strain>
    </source>
</reference>
<evidence type="ECO:0000256" key="1">
    <source>
        <dbReference type="SAM" id="MobiDB-lite"/>
    </source>
</evidence>
<dbReference type="InterPro" id="IPR046281">
    <property type="entry name" value="DUF6318"/>
</dbReference>
<gene>
    <name evidence="3" type="ordered locus">RMDY18_07990</name>
</gene>
<sequence length="323" mass="33787">MSTGTHGCEGGGALYLGLSLEGCPRVISARRGVLSLVSHLRFSLERYSVALFPMTSGLPSSTTGISRRSALRYAGAGVAGVSLSALLVACGGSSSTSENADADTPQISPSASSRTDFSGEVTFDNYEKKGTFVPATESAPAQNVPFPKRPASASENSVQGLYDSIAFVYAAINYLVLTGDAAPLRESKADEKFVASFSSFMDESNESSQNRDWFVSPKVTMSAFTAVPALVKKSVQWTFDLVIDLGPTVVIDGAPAEMSEKVRRTERGLVITGVRHDNDWTLTIQDEYEAQASAQPKNGGANGGNAGDSGNSGNGGNSNGDNL</sequence>
<feature type="region of interest" description="Disordered" evidence="1">
    <location>
        <begin position="290"/>
        <end position="323"/>
    </location>
</feature>
<evidence type="ECO:0000259" key="2">
    <source>
        <dbReference type="Pfam" id="PF19843"/>
    </source>
</evidence>
<accession>D2NSK5</accession>
<dbReference type="eggNOG" id="ENOG503289X">
    <property type="taxonomic scope" value="Bacteria"/>
</dbReference>
<reference evidence="3 4" key="2">
    <citation type="journal article" date="2010" name="J Osaka Dent Univ">
        <title>Isolation and identification of Rothia mucilaginosa from persistent apical periodontitis lesions.</title>
        <authorList>
            <person name="Yamane K."/>
            <person name="Yoshida M."/>
            <person name="Fujihira T."/>
            <person name="Baba T."/>
            <person name="Tsuji N."/>
            <person name="Hayashi H."/>
            <person name="Sugimori C."/>
            <person name="Yamanaka T."/>
            <person name="Mashimo C."/>
            <person name="Nambu T."/>
            <person name="Kawai H."/>
            <person name="Fukushima H."/>
        </authorList>
    </citation>
    <scope>NUCLEOTIDE SEQUENCE [LARGE SCALE GENOMIC DNA]</scope>
    <source>
        <strain evidence="3 4">DY-18</strain>
    </source>
</reference>
<reference evidence="4" key="1">
    <citation type="submission" date="2009-07" db="EMBL/GenBank/DDBJ databases">
        <title>Complete genome sequence of Rothia mucilaginosa DJ.</title>
        <authorList>
            <person name="Yamane K."/>
            <person name="Nambu T."/>
            <person name="Mashimo C."/>
            <person name="Sugimori C."/>
            <person name="Yamanaka T."/>
            <person name="Leung K."/>
            <person name="Fukushima H."/>
        </authorList>
    </citation>
    <scope>NUCLEOTIDE SEQUENCE [LARGE SCALE GENOMIC DNA]</scope>
    <source>
        <strain evidence="4">DY-18</strain>
    </source>
</reference>
<evidence type="ECO:0000313" key="4">
    <source>
        <dbReference type="Proteomes" id="UP000001883"/>
    </source>
</evidence>
<dbReference type="Pfam" id="PF19843">
    <property type="entry name" value="DUF6318"/>
    <property type="match status" value="1"/>
</dbReference>
<evidence type="ECO:0000313" key="3">
    <source>
        <dbReference type="EMBL" id="BAI64631.1"/>
    </source>
</evidence>
<organism evidence="3 4">
    <name type="scientific">Rothia mucilaginosa (strain DY-18)</name>
    <name type="common">Stomatococcus mucilaginosus</name>
    <dbReference type="NCBI Taxonomy" id="680646"/>
    <lineage>
        <taxon>Bacteria</taxon>
        <taxon>Bacillati</taxon>
        <taxon>Actinomycetota</taxon>
        <taxon>Actinomycetes</taxon>
        <taxon>Micrococcales</taxon>
        <taxon>Micrococcaceae</taxon>
        <taxon>Rothia</taxon>
    </lineage>
</organism>
<dbReference type="AlphaFoldDB" id="D2NSK5"/>
<dbReference type="EMBL" id="AP011540">
    <property type="protein sequence ID" value="BAI64631.1"/>
    <property type="molecule type" value="Genomic_DNA"/>
</dbReference>